<protein>
    <submittedName>
        <fullName evidence="4">Branched-chain-amino-acid aminotransferase</fullName>
    </submittedName>
</protein>
<proteinExistence type="inferred from homology"/>
<evidence type="ECO:0000313" key="5">
    <source>
        <dbReference type="Proteomes" id="UP001196413"/>
    </source>
</evidence>
<dbReference type="GO" id="GO:0009098">
    <property type="term" value="P:L-leucine biosynthetic process"/>
    <property type="evidence" value="ECO:0007669"/>
    <property type="project" value="TreeGrafter"/>
</dbReference>
<keyword evidence="4" id="KW-0032">Aminotransferase</keyword>
<dbReference type="EMBL" id="JAHQIW010004800">
    <property type="protein sequence ID" value="KAJ1363777.1"/>
    <property type="molecule type" value="Genomic_DNA"/>
</dbReference>
<evidence type="ECO:0000256" key="2">
    <source>
        <dbReference type="ARBA" id="ARBA00009320"/>
    </source>
</evidence>
<comment type="cofactor">
    <cofactor evidence="1">
        <name>pyridoxal 5'-phosphate</name>
        <dbReference type="ChEBI" id="CHEBI:597326"/>
    </cofactor>
</comment>
<accession>A0AAD5QWA5</accession>
<evidence type="ECO:0000256" key="3">
    <source>
        <dbReference type="ARBA" id="ARBA00022898"/>
    </source>
</evidence>
<dbReference type="InterPro" id="IPR036038">
    <property type="entry name" value="Aminotransferase-like"/>
</dbReference>
<comment type="similarity">
    <text evidence="2">Belongs to the class-IV pyridoxal-phosphate-dependent aminotransferase family.</text>
</comment>
<dbReference type="GO" id="GO:0005739">
    <property type="term" value="C:mitochondrion"/>
    <property type="evidence" value="ECO:0007669"/>
    <property type="project" value="TreeGrafter"/>
</dbReference>
<keyword evidence="3" id="KW-0663">Pyridoxal phosphate</keyword>
<evidence type="ECO:0000256" key="1">
    <source>
        <dbReference type="ARBA" id="ARBA00001933"/>
    </source>
</evidence>
<dbReference type="PANTHER" id="PTHR11825:SF44">
    <property type="entry name" value="BRANCHED-CHAIN-AMINO-ACID AMINOTRANSFERASE"/>
    <property type="match status" value="1"/>
</dbReference>
<dbReference type="Gene3D" id="3.30.470.10">
    <property type="match status" value="1"/>
</dbReference>
<gene>
    <name evidence="4" type="primary">BCAT1_2</name>
    <name evidence="4" type="ORF">KIN20_023712</name>
</gene>
<evidence type="ECO:0000313" key="4">
    <source>
        <dbReference type="EMBL" id="KAJ1363777.1"/>
    </source>
</evidence>
<name>A0AAD5QWA5_PARTN</name>
<keyword evidence="4" id="KW-0808">Transferase</keyword>
<dbReference type="GO" id="GO:0009099">
    <property type="term" value="P:L-valine biosynthetic process"/>
    <property type="evidence" value="ECO:0007669"/>
    <property type="project" value="TreeGrafter"/>
</dbReference>
<dbReference type="Proteomes" id="UP001196413">
    <property type="component" value="Unassembled WGS sequence"/>
</dbReference>
<organism evidence="4 5">
    <name type="scientific">Parelaphostrongylus tenuis</name>
    <name type="common">Meningeal worm</name>
    <dbReference type="NCBI Taxonomy" id="148309"/>
    <lineage>
        <taxon>Eukaryota</taxon>
        <taxon>Metazoa</taxon>
        <taxon>Ecdysozoa</taxon>
        <taxon>Nematoda</taxon>
        <taxon>Chromadorea</taxon>
        <taxon>Rhabditida</taxon>
        <taxon>Rhabditina</taxon>
        <taxon>Rhabditomorpha</taxon>
        <taxon>Strongyloidea</taxon>
        <taxon>Metastrongylidae</taxon>
        <taxon>Parelaphostrongylus</taxon>
    </lineage>
</organism>
<dbReference type="InterPro" id="IPR043131">
    <property type="entry name" value="BCAT-like_N"/>
</dbReference>
<comment type="caution">
    <text evidence="4">The sequence shown here is derived from an EMBL/GenBank/DDBJ whole genome shotgun (WGS) entry which is preliminary data.</text>
</comment>
<dbReference type="SUPFAM" id="SSF56752">
    <property type="entry name" value="D-aminoacid aminotransferase-like PLP-dependent enzymes"/>
    <property type="match status" value="1"/>
</dbReference>
<keyword evidence="5" id="KW-1185">Reference proteome</keyword>
<dbReference type="GO" id="GO:0004084">
    <property type="term" value="F:branched-chain-amino-acid transaminase activity"/>
    <property type="evidence" value="ECO:0007669"/>
    <property type="project" value="InterPro"/>
</dbReference>
<sequence length="51" mass="5810">MRRTAVRAALPDFDGDELLKCIKEVVRLNQSWVPSKKEASLYIRPSLIGTH</sequence>
<dbReference type="AlphaFoldDB" id="A0AAD5QWA5"/>
<dbReference type="InterPro" id="IPR005786">
    <property type="entry name" value="B_amino_transII"/>
</dbReference>
<reference evidence="4" key="1">
    <citation type="submission" date="2021-06" db="EMBL/GenBank/DDBJ databases">
        <title>Parelaphostrongylus tenuis whole genome reference sequence.</title>
        <authorList>
            <person name="Garwood T.J."/>
            <person name="Larsen P.A."/>
            <person name="Fountain-Jones N.M."/>
            <person name="Garbe J.R."/>
            <person name="Macchietto M.G."/>
            <person name="Kania S.A."/>
            <person name="Gerhold R.W."/>
            <person name="Richards J.E."/>
            <person name="Wolf T.M."/>
        </authorList>
    </citation>
    <scope>NUCLEOTIDE SEQUENCE</scope>
    <source>
        <strain evidence="4">MNPRO001-30</strain>
        <tissue evidence="4">Meninges</tissue>
    </source>
</reference>
<dbReference type="PANTHER" id="PTHR11825">
    <property type="entry name" value="SUBGROUP IIII AMINOTRANSFERASE"/>
    <property type="match status" value="1"/>
</dbReference>